<dbReference type="GO" id="GO:0005739">
    <property type="term" value="C:mitochondrion"/>
    <property type="evidence" value="ECO:0007669"/>
    <property type="project" value="TreeGrafter"/>
</dbReference>
<dbReference type="InterPro" id="IPR014030">
    <property type="entry name" value="Ketoacyl_synth_N"/>
</dbReference>
<dbReference type="GO" id="GO:0009570">
    <property type="term" value="C:chloroplast stroma"/>
    <property type="evidence" value="ECO:0007669"/>
    <property type="project" value="TreeGrafter"/>
</dbReference>
<dbReference type="PANTHER" id="PTHR11712:SF332">
    <property type="entry name" value="3-OXOACYL-[ACYL-CARRIER-PROTEIN] SYNTHASE II, CHLOROPLASTIC"/>
    <property type="match status" value="1"/>
</dbReference>
<gene>
    <name evidence="4" type="ORF">LSALG_LOCUS13548</name>
</gene>
<dbReference type="SUPFAM" id="SSF53901">
    <property type="entry name" value="Thiolase-like"/>
    <property type="match status" value="1"/>
</dbReference>
<dbReference type="EMBL" id="OX465078">
    <property type="protein sequence ID" value="CAI9273398.1"/>
    <property type="molecule type" value="Genomic_DNA"/>
</dbReference>
<organism evidence="4 5">
    <name type="scientific">Lactuca saligna</name>
    <name type="common">Willowleaf lettuce</name>
    <dbReference type="NCBI Taxonomy" id="75948"/>
    <lineage>
        <taxon>Eukaryota</taxon>
        <taxon>Viridiplantae</taxon>
        <taxon>Streptophyta</taxon>
        <taxon>Embryophyta</taxon>
        <taxon>Tracheophyta</taxon>
        <taxon>Spermatophyta</taxon>
        <taxon>Magnoliopsida</taxon>
        <taxon>eudicotyledons</taxon>
        <taxon>Gunneridae</taxon>
        <taxon>Pentapetalae</taxon>
        <taxon>asterids</taxon>
        <taxon>campanulids</taxon>
        <taxon>Asterales</taxon>
        <taxon>Asteraceae</taxon>
        <taxon>Cichorioideae</taxon>
        <taxon>Cichorieae</taxon>
        <taxon>Lactucinae</taxon>
        <taxon>Lactuca</taxon>
    </lineage>
</organism>
<evidence type="ECO:0000259" key="3">
    <source>
        <dbReference type="Pfam" id="PF00109"/>
    </source>
</evidence>
<evidence type="ECO:0000313" key="5">
    <source>
        <dbReference type="Proteomes" id="UP001177003"/>
    </source>
</evidence>
<sequence>MFCDIIPVSKNGGITGMGVETSIGHTPDEFYNNLLEGVSGISEIKVFDWSNYPTRIAGETKTFSTGGWVAPKRGYLVKAHPEIHDGFSTFIDMIVYAFFRIQWVETFGY</sequence>
<dbReference type="Gene3D" id="3.40.47.10">
    <property type="match status" value="1"/>
</dbReference>
<dbReference type="InterPro" id="IPR016039">
    <property type="entry name" value="Thiolase-like"/>
</dbReference>
<dbReference type="GO" id="GO:0006633">
    <property type="term" value="P:fatty acid biosynthetic process"/>
    <property type="evidence" value="ECO:0007669"/>
    <property type="project" value="TreeGrafter"/>
</dbReference>
<dbReference type="Proteomes" id="UP001177003">
    <property type="component" value="Chromosome 2"/>
</dbReference>
<dbReference type="PANTHER" id="PTHR11712">
    <property type="entry name" value="POLYKETIDE SYNTHASE-RELATED"/>
    <property type="match status" value="1"/>
</dbReference>
<dbReference type="Pfam" id="PF00109">
    <property type="entry name" value="ketoacyl-synt"/>
    <property type="match status" value="1"/>
</dbReference>
<keyword evidence="5" id="KW-1185">Reference proteome</keyword>
<protein>
    <recommendedName>
        <fullName evidence="1">beta-ketoacyl-[acyl-carrier-protein] synthase I</fullName>
        <ecNumber evidence="1">2.3.1.41</ecNumber>
    </recommendedName>
</protein>
<feature type="domain" description="Beta-ketoacyl synthase-like N-terminal" evidence="3">
    <location>
        <begin position="14"/>
        <end position="62"/>
    </location>
</feature>
<evidence type="ECO:0000313" key="4">
    <source>
        <dbReference type="EMBL" id="CAI9273398.1"/>
    </source>
</evidence>
<accession>A0AA35YG83</accession>
<dbReference type="EC" id="2.3.1.41" evidence="1"/>
<dbReference type="AlphaFoldDB" id="A0AA35YG83"/>
<name>A0AA35YG83_LACSI</name>
<dbReference type="InterPro" id="IPR000794">
    <property type="entry name" value="Beta-ketoacyl_synthase"/>
</dbReference>
<proteinExistence type="predicted"/>
<keyword evidence="2" id="KW-0808">Transferase</keyword>
<evidence type="ECO:0000256" key="1">
    <source>
        <dbReference type="ARBA" id="ARBA00013191"/>
    </source>
</evidence>
<dbReference type="GO" id="GO:0004315">
    <property type="term" value="F:3-oxoacyl-[acyl-carrier-protein] synthase activity"/>
    <property type="evidence" value="ECO:0007669"/>
    <property type="project" value="UniProtKB-EC"/>
</dbReference>
<evidence type="ECO:0000256" key="2">
    <source>
        <dbReference type="ARBA" id="ARBA00022679"/>
    </source>
</evidence>
<reference evidence="4" key="1">
    <citation type="submission" date="2023-04" db="EMBL/GenBank/DDBJ databases">
        <authorList>
            <person name="Vijverberg K."/>
            <person name="Xiong W."/>
            <person name="Schranz E."/>
        </authorList>
    </citation>
    <scope>NUCLEOTIDE SEQUENCE</scope>
</reference>